<dbReference type="EMBL" id="LN681225">
    <property type="protein sequence ID" value="CEK10997.1"/>
    <property type="molecule type" value="Genomic_DNA"/>
</dbReference>
<name>A0A0A8UV60_LEGHA</name>
<sequence>MRQCSVPLHKRSSKYLQLIENPTLDSNKRTSLLDKLGFVASVGMIPNLIDFYSKPNSNDELPIKNQMLASLQNIYQGFLMLEQYPSKKKLLISFYFKIINEDLLPAEKAIAIGWILLILIKKHVQISKQ</sequence>
<evidence type="ECO:0000313" key="2">
    <source>
        <dbReference type="Proteomes" id="UP000032803"/>
    </source>
</evidence>
<dbReference type="AlphaFoldDB" id="A0A0A8UV60"/>
<keyword evidence="2" id="KW-1185">Reference proteome</keyword>
<organism evidence="1 2">
    <name type="scientific">Legionella hackeliae</name>
    <dbReference type="NCBI Taxonomy" id="449"/>
    <lineage>
        <taxon>Bacteria</taxon>
        <taxon>Pseudomonadati</taxon>
        <taxon>Pseudomonadota</taxon>
        <taxon>Gammaproteobacteria</taxon>
        <taxon>Legionellales</taxon>
        <taxon>Legionellaceae</taxon>
        <taxon>Legionella</taxon>
    </lineage>
</organism>
<proteinExistence type="predicted"/>
<dbReference type="KEGG" id="lha:LHA_1969"/>
<protein>
    <submittedName>
        <fullName evidence="1">Uncharacterized protein</fullName>
    </submittedName>
</protein>
<accession>A0A0A8UV60</accession>
<gene>
    <name evidence="1" type="ORF">LHA_1969</name>
</gene>
<evidence type="ECO:0000313" key="1">
    <source>
        <dbReference type="EMBL" id="CEK10997.1"/>
    </source>
</evidence>
<dbReference type="PATRIC" id="fig|449.7.peg.2027"/>
<dbReference type="HOGENOM" id="CLU_1946125_0_0_6"/>
<dbReference type="Proteomes" id="UP000032803">
    <property type="component" value="Chromosome I"/>
</dbReference>
<reference evidence="2" key="1">
    <citation type="submission" date="2014-09" db="EMBL/GenBank/DDBJ databases">
        <authorList>
            <person name="Gomez-Valero L."/>
        </authorList>
    </citation>
    <scope>NUCLEOTIDE SEQUENCE [LARGE SCALE GENOMIC DNA]</scope>
    <source>
        <strain evidence="2">ATCC35250</strain>
    </source>
</reference>